<dbReference type="PANTHER" id="PTHR34836:SF1">
    <property type="entry name" value="OS09G0428600 PROTEIN"/>
    <property type="match status" value="1"/>
</dbReference>
<sequence length="71" mass="7944">TQPWLRRTTTQTQTPVNVGVVLDVNNEFGKIGFSCINMALSDFYTNSHDYKTRLLLNIRDSKRDVVAAAAA</sequence>
<dbReference type="Proteomes" id="UP001280121">
    <property type="component" value="Unassembled WGS sequence"/>
</dbReference>
<proteinExistence type="predicted"/>
<keyword evidence="2" id="KW-1185">Reference proteome</keyword>
<evidence type="ECO:0000313" key="2">
    <source>
        <dbReference type="Proteomes" id="UP001280121"/>
    </source>
</evidence>
<dbReference type="AlphaFoldDB" id="A0AAD9XGA0"/>
<evidence type="ECO:0008006" key="3">
    <source>
        <dbReference type="Google" id="ProtNLM"/>
    </source>
</evidence>
<protein>
    <recommendedName>
        <fullName evidence="3">Glutamate receptor</fullName>
    </recommendedName>
</protein>
<reference evidence="1" key="1">
    <citation type="journal article" date="2023" name="Plant J.">
        <title>Genome sequences and population genomics provide insights into the demographic history, inbreeding, and mutation load of two 'living fossil' tree species of Dipteronia.</title>
        <authorList>
            <person name="Feng Y."/>
            <person name="Comes H.P."/>
            <person name="Chen J."/>
            <person name="Zhu S."/>
            <person name="Lu R."/>
            <person name="Zhang X."/>
            <person name="Li P."/>
            <person name="Qiu J."/>
            <person name="Olsen K.M."/>
            <person name="Qiu Y."/>
        </authorList>
    </citation>
    <scope>NUCLEOTIDE SEQUENCE</scope>
    <source>
        <strain evidence="1">KIB01</strain>
    </source>
</reference>
<comment type="caution">
    <text evidence="1">The sequence shown here is derived from an EMBL/GenBank/DDBJ whole genome shotgun (WGS) entry which is preliminary data.</text>
</comment>
<feature type="non-terminal residue" evidence="1">
    <location>
        <position position="71"/>
    </location>
</feature>
<evidence type="ECO:0000313" key="1">
    <source>
        <dbReference type="EMBL" id="KAK2658478.1"/>
    </source>
</evidence>
<accession>A0AAD9XGA0</accession>
<feature type="non-terminal residue" evidence="1">
    <location>
        <position position="1"/>
    </location>
</feature>
<gene>
    <name evidence="1" type="ORF">Ddye_005011</name>
</gene>
<organism evidence="1 2">
    <name type="scientific">Dipteronia dyeriana</name>
    <dbReference type="NCBI Taxonomy" id="168575"/>
    <lineage>
        <taxon>Eukaryota</taxon>
        <taxon>Viridiplantae</taxon>
        <taxon>Streptophyta</taxon>
        <taxon>Embryophyta</taxon>
        <taxon>Tracheophyta</taxon>
        <taxon>Spermatophyta</taxon>
        <taxon>Magnoliopsida</taxon>
        <taxon>eudicotyledons</taxon>
        <taxon>Gunneridae</taxon>
        <taxon>Pentapetalae</taxon>
        <taxon>rosids</taxon>
        <taxon>malvids</taxon>
        <taxon>Sapindales</taxon>
        <taxon>Sapindaceae</taxon>
        <taxon>Hippocastanoideae</taxon>
        <taxon>Acereae</taxon>
        <taxon>Dipteronia</taxon>
    </lineage>
</organism>
<dbReference type="PANTHER" id="PTHR34836">
    <property type="entry name" value="OS06G0188250 PROTEIN"/>
    <property type="match status" value="1"/>
</dbReference>
<dbReference type="InterPro" id="IPR015683">
    <property type="entry name" value="Ionotropic_Glu_rcpt"/>
</dbReference>
<name>A0AAD9XGA0_9ROSI</name>
<dbReference type="EMBL" id="JANJYI010000002">
    <property type="protein sequence ID" value="KAK2658478.1"/>
    <property type="molecule type" value="Genomic_DNA"/>
</dbReference>